<evidence type="ECO:0000313" key="2">
    <source>
        <dbReference type="Proteomes" id="UP000619761"/>
    </source>
</evidence>
<dbReference type="RefSeq" id="WP_229838045.1">
    <property type="nucleotide sequence ID" value="NZ_BMYZ01000003.1"/>
</dbReference>
<dbReference type="EMBL" id="BMYZ01000003">
    <property type="protein sequence ID" value="GGY85350.1"/>
    <property type="molecule type" value="Genomic_DNA"/>
</dbReference>
<organism evidence="1 2">
    <name type="scientific">Cellvibrio zantedeschiae</name>
    <dbReference type="NCBI Taxonomy" id="1237077"/>
    <lineage>
        <taxon>Bacteria</taxon>
        <taxon>Pseudomonadati</taxon>
        <taxon>Pseudomonadota</taxon>
        <taxon>Gammaproteobacteria</taxon>
        <taxon>Cellvibrionales</taxon>
        <taxon>Cellvibrionaceae</taxon>
        <taxon>Cellvibrio</taxon>
    </lineage>
</organism>
<accession>A0ABQ3BC34</accession>
<reference evidence="2" key="1">
    <citation type="journal article" date="2019" name="Int. J. Syst. Evol. Microbiol.">
        <title>The Global Catalogue of Microorganisms (GCM) 10K type strain sequencing project: providing services to taxonomists for standard genome sequencing and annotation.</title>
        <authorList>
            <consortium name="The Broad Institute Genomics Platform"/>
            <consortium name="The Broad Institute Genome Sequencing Center for Infectious Disease"/>
            <person name="Wu L."/>
            <person name="Ma J."/>
        </authorList>
    </citation>
    <scope>NUCLEOTIDE SEQUENCE [LARGE SCALE GENOMIC DNA]</scope>
    <source>
        <strain evidence="2">KCTC 32239</strain>
    </source>
</reference>
<gene>
    <name evidence="1" type="ORF">GCM10011613_33100</name>
</gene>
<sequence length="46" mass="5248">MEELLDMELAAALLIIELELLDIFDEALLDIELEITLFATELTLLE</sequence>
<dbReference type="Proteomes" id="UP000619761">
    <property type="component" value="Unassembled WGS sequence"/>
</dbReference>
<evidence type="ECO:0000313" key="1">
    <source>
        <dbReference type="EMBL" id="GGY85350.1"/>
    </source>
</evidence>
<keyword evidence="2" id="KW-1185">Reference proteome</keyword>
<name>A0ABQ3BC34_9GAMM</name>
<protein>
    <submittedName>
        <fullName evidence="1">Uncharacterized protein</fullName>
    </submittedName>
</protein>
<proteinExistence type="predicted"/>
<comment type="caution">
    <text evidence="1">The sequence shown here is derived from an EMBL/GenBank/DDBJ whole genome shotgun (WGS) entry which is preliminary data.</text>
</comment>